<name>A0A6C2YGY5_9BACT</name>
<dbReference type="Proteomes" id="UP000464378">
    <property type="component" value="Chromosome"/>
</dbReference>
<dbReference type="RefSeq" id="WP_162655953.1">
    <property type="nucleotide sequence ID" value="NZ_LR593887.1"/>
</dbReference>
<gene>
    <name evidence="2" type="ORF">GMBLW1_31820</name>
</gene>
<dbReference type="EMBL" id="LR586016">
    <property type="protein sequence ID" value="VIP00778.1"/>
    <property type="molecule type" value="Genomic_DNA"/>
</dbReference>
<proteinExistence type="predicted"/>
<reference evidence="2" key="1">
    <citation type="submission" date="2019-04" db="EMBL/GenBank/DDBJ databases">
        <authorList>
            <consortium name="Science for Life Laboratories"/>
        </authorList>
    </citation>
    <scope>NUCLEOTIDE SEQUENCE</scope>
    <source>
        <strain evidence="2">MBLW1</strain>
    </source>
</reference>
<dbReference type="EMBL" id="LR593887">
    <property type="protein sequence ID" value="VTR96974.1"/>
    <property type="molecule type" value="Genomic_DNA"/>
</dbReference>
<evidence type="ECO:0000313" key="3">
    <source>
        <dbReference type="Proteomes" id="UP000464378"/>
    </source>
</evidence>
<dbReference type="KEGG" id="tim:GMBLW1_31820"/>
<sequence length="147" mass="16317">MIDDVSTPGKPPAVAPASGKIPAGAPGSAEHKALRWQEYKARGGDWSFERWEKTYELNMERATKAYEAVNKYHGQLGWGKREVTIDVEGVPRRLDIADVARQRGVEYKTGYQSRTQDNLWEIARDEALVKQGGGTSSGCLRARPASR</sequence>
<dbReference type="InParanoid" id="A0A6C2YGY5"/>
<protein>
    <submittedName>
        <fullName evidence="2">Uncharacterized protein</fullName>
    </submittedName>
</protein>
<evidence type="ECO:0000256" key="1">
    <source>
        <dbReference type="SAM" id="MobiDB-lite"/>
    </source>
</evidence>
<evidence type="ECO:0000313" key="2">
    <source>
        <dbReference type="EMBL" id="VIP00778.1"/>
    </source>
</evidence>
<keyword evidence="3" id="KW-1185">Reference proteome</keyword>
<organism evidence="2">
    <name type="scientific">Tuwongella immobilis</name>
    <dbReference type="NCBI Taxonomy" id="692036"/>
    <lineage>
        <taxon>Bacteria</taxon>
        <taxon>Pseudomonadati</taxon>
        <taxon>Planctomycetota</taxon>
        <taxon>Planctomycetia</taxon>
        <taxon>Gemmatales</taxon>
        <taxon>Gemmataceae</taxon>
        <taxon>Tuwongella</taxon>
    </lineage>
</organism>
<dbReference type="AlphaFoldDB" id="A0A6C2YGY5"/>
<accession>A0A6C2YGY5</accession>
<feature type="region of interest" description="Disordered" evidence="1">
    <location>
        <begin position="1"/>
        <end position="29"/>
    </location>
</feature>